<proteinExistence type="inferred from homology"/>
<evidence type="ECO:0000313" key="8">
    <source>
        <dbReference type="Proteomes" id="UP000230066"/>
    </source>
</evidence>
<keyword evidence="7" id="KW-0378">Hydrolase</keyword>
<protein>
    <recommendedName>
        <fullName evidence="5">oxaloacetate tautomerase</fullName>
        <ecNumber evidence="5">5.3.2.2</ecNumber>
    </recommendedName>
    <alternativeName>
        <fullName evidence="3">Fumarylacetoacetate hydrolase domain-containing protein 1</fullName>
    </alternativeName>
</protein>
<evidence type="ECO:0000256" key="5">
    <source>
        <dbReference type="ARBA" id="ARBA00044973"/>
    </source>
</evidence>
<dbReference type="GO" id="GO:0050163">
    <property type="term" value="F:oxaloacetate tautomerase activity"/>
    <property type="evidence" value="ECO:0007669"/>
    <property type="project" value="UniProtKB-EC"/>
</dbReference>
<keyword evidence="2" id="KW-0479">Metal-binding</keyword>
<dbReference type="EMBL" id="JXXN02005551">
    <property type="protein sequence ID" value="THD19827.1"/>
    <property type="molecule type" value="Genomic_DNA"/>
</dbReference>
<evidence type="ECO:0000259" key="6">
    <source>
        <dbReference type="Pfam" id="PF01557"/>
    </source>
</evidence>
<comment type="catalytic activity">
    <reaction evidence="4">
        <text>oxaloacetate = enol-oxaloacetate</text>
        <dbReference type="Rhea" id="RHEA:16021"/>
        <dbReference type="ChEBI" id="CHEBI:16452"/>
        <dbReference type="ChEBI" id="CHEBI:17479"/>
        <dbReference type="EC" id="5.3.2.2"/>
    </reaction>
    <physiologicalReaction direction="right-to-left" evidence="4">
        <dbReference type="Rhea" id="RHEA:16023"/>
    </physiologicalReaction>
</comment>
<evidence type="ECO:0000313" key="7">
    <source>
        <dbReference type="EMBL" id="THD19827.1"/>
    </source>
</evidence>
<organism evidence="7 8">
    <name type="scientific">Fasciola hepatica</name>
    <name type="common">Liver fluke</name>
    <dbReference type="NCBI Taxonomy" id="6192"/>
    <lineage>
        <taxon>Eukaryota</taxon>
        <taxon>Metazoa</taxon>
        <taxon>Spiralia</taxon>
        <taxon>Lophotrochozoa</taxon>
        <taxon>Platyhelminthes</taxon>
        <taxon>Trematoda</taxon>
        <taxon>Digenea</taxon>
        <taxon>Plagiorchiida</taxon>
        <taxon>Echinostomata</taxon>
        <taxon>Echinostomatoidea</taxon>
        <taxon>Fasciolidae</taxon>
        <taxon>Fasciola</taxon>
    </lineage>
</organism>
<dbReference type="GO" id="GO:0005739">
    <property type="term" value="C:mitochondrion"/>
    <property type="evidence" value="ECO:0007669"/>
    <property type="project" value="TreeGrafter"/>
</dbReference>
<sequence>MSQSLRQICRKVVAVGRNYIEHARELGNVISHDPVVFLKPSSSIIEPGEKIRIPHGATEVHHEVELGLIIGKELHEAKPSEIADAISGFVVALDMTDRARQNRLKSLQLPWTLAKCFDTSCPVGPVLPSSLLPSNLFLEQPNPQGQTLGLWLQVNGQERQRGSVVCMIHPPVRLISFISHCMRLEPGDLILTGTPAGVGPVRAGDVIRVGIDQLCDVEFPVI</sequence>
<feature type="domain" description="Fumarylacetoacetase-like C-terminal" evidence="6">
    <location>
        <begin position="11"/>
        <end position="221"/>
    </location>
</feature>
<name>A0A4E0REY5_FASHE</name>
<dbReference type="AlphaFoldDB" id="A0A4E0REY5"/>
<keyword evidence="8" id="KW-1185">Reference proteome</keyword>
<gene>
    <name evidence="7" type="ORF">D915_009498</name>
</gene>
<comment type="similarity">
    <text evidence="1">Belongs to the FAH family.</text>
</comment>
<evidence type="ECO:0000256" key="3">
    <source>
        <dbReference type="ARBA" id="ARBA00042340"/>
    </source>
</evidence>
<dbReference type="EC" id="5.3.2.2" evidence="5"/>
<dbReference type="PANTHER" id="PTHR11820:SF7">
    <property type="entry name" value="ACYLPYRUVASE FAHD1, MITOCHONDRIAL"/>
    <property type="match status" value="1"/>
</dbReference>
<dbReference type="InterPro" id="IPR036663">
    <property type="entry name" value="Fumarylacetoacetase_C_sf"/>
</dbReference>
<dbReference type="GO" id="GO:0046872">
    <property type="term" value="F:metal ion binding"/>
    <property type="evidence" value="ECO:0007669"/>
    <property type="project" value="UniProtKB-KW"/>
</dbReference>
<evidence type="ECO:0000256" key="1">
    <source>
        <dbReference type="ARBA" id="ARBA00010211"/>
    </source>
</evidence>
<dbReference type="GO" id="GO:0018773">
    <property type="term" value="F:acetylpyruvate hydrolase activity"/>
    <property type="evidence" value="ECO:0007669"/>
    <property type="project" value="TreeGrafter"/>
</dbReference>
<evidence type="ECO:0000256" key="4">
    <source>
        <dbReference type="ARBA" id="ARBA00044911"/>
    </source>
</evidence>
<dbReference type="Proteomes" id="UP000230066">
    <property type="component" value="Unassembled WGS sequence"/>
</dbReference>
<dbReference type="PANTHER" id="PTHR11820">
    <property type="entry name" value="ACYLPYRUVASE"/>
    <property type="match status" value="1"/>
</dbReference>
<dbReference type="Pfam" id="PF01557">
    <property type="entry name" value="FAA_hydrolase"/>
    <property type="match status" value="1"/>
</dbReference>
<accession>A0A4E0REY5</accession>
<reference evidence="7" key="1">
    <citation type="submission" date="2019-03" db="EMBL/GenBank/DDBJ databases">
        <title>Improved annotation for the trematode Fasciola hepatica.</title>
        <authorList>
            <person name="Choi Y.-J."/>
            <person name="Martin J."/>
            <person name="Mitreva M."/>
        </authorList>
    </citation>
    <scope>NUCLEOTIDE SEQUENCE [LARGE SCALE GENOMIC DNA]</scope>
</reference>
<dbReference type="SUPFAM" id="SSF56529">
    <property type="entry name" value="FAH"/>
    <property type="match status" value="1"/>
</dbReference>
<dbReference type="InterPro" id="IPR011234">
    <property type="entry name" value="Fumarylacetoacetase-like_C"/>
</dbReference>
<evidence type="ECO:0000256" key="2">
    <source>
        <dbReference type="ARBA" id="ARBA00022723"/>
    </source>
</evidence>
<comment type="caution">
    <text evidence="7">The sequence shown here is derived from an EMBL/GenBank/DDBJ whole genome shotgun (WGS) entry which is preliminary data.</text>
</comment>
<dbReference type="Gene3D" id="3.90.850.10">
    <property type="entry name" value="Fumarylacetoacetase-like, C-terminal domain"/>
    <property type="match status" value="1"/>
</dbReference>